<gene>
    <name evidence="2" type="ORF">CTAYLR_002719</name>
</gene>
<name>A0AAD7UEB1_9STRA</name>
<evidence type="ECO:0000313" key="3">
    <source>
        <dbReference type="Proteomes" id="UP001230188"/>
    </source>
</evidence>
<accession>A0AAD7UEB1</accession>
<protein>
    <submittedName>
        <fullName evidence="2">Uncharacterized protein</fullName>
    </submittedName>
</protein>
<keyword evidence="1" id="KW-0812">Transmembrane</keyword>
<dbReference type="Proteomes" id="UP001230188">
    <property type="component" value="Unassembled WGS sequence"/>
</dbReference>
<feature type="transmembrane region" description="Helical" evidence="1">
    <location>
        <begin position="56"/>
        <end position="79"/>
    </location>
</feature>
<dbReference type="Gene3D" id="1.10.287.70">
    <property type="match status" value="1"/>
</dbReference>
<sequence length="229" mass="24462">MYVVPLGCILSGLVLAVPYSICTRFSYWAAFKYLLSNMAGLSTPLTGKMPARHGHFVTVVVSTIGFVIVAINTGIITNLQLTKRFIEYENSKTDRSSIRGALRSTAMTVAVACALIIVYIGMSSVYLAMCEQGHMDIKQSFLYTFSNAVGLCDAITDKTPQTTHGRAFAVVGSLSNLGVVGAVIGLVGELNVFNDILVSCGLLPPDDDNEKDGSYEAAETKIDVVESTG</sequence>
<evidence type="ECO:0000313" key="2">
    <source>
        <dbReference type="EMBL" id="KAJ8602029.1"/>
    </source>
</evidence>
<evidence type="ECO:0000256" key="1">
    <source>
        <dbReference type="SAM" id="Phobius"/>
    </source>
</evidence>
<reference evidence="2" key="1">
    <citation type="submission" date="2023-01" db="EMBL/GenBank/DDBJ databases">
        <title>Metagenome sequencing of chrysophaentin producing Chrysophaeum taylorii.</title>
        <authorList>
            <person name="Davison J."/>
            <person name="Bewley C."/>
        </authorList>
    </citation>
    <scope>NUCLEOTIDE SEQUENCE</scope>
    <source>
        <strain evidence="2">NIES-1699</strain>
    </source>
</reference>
<comment type="caution">
    <text evidence="2">The sequence shown here is derived from an EMBL/GenBank/DDBJ whole genome shotgun (WGS) entry which is preliminary data.</text>
</comment>
<keyword evidence="1" id="KW-1133">Transmembrane helix</keyword>
<proteinExistence type="predicted"/>
<dbReference type="AlphaFoldDB" id="A0AAD7UEB1"/>
<keyword evidence="3" id="KW-1185">Reference proteome</keyword>
<keyword evidence="1" id="KW-0472">Membrane</keyword>
<organism evidence="2 3">
    <name type="scientific">Chrysophaeum taylorii</name>
    <dbReference type="NCBI Taxonomy" id="2483200"/>
    <lineage>
        <taxon>Eukaryota</taxon>
        <taxon>Sar</taxon>
        <taxon>Stramenopiles</taxon>
        <taxon>Ochrophyta</taxon>
        <taxon>Pelagophyceae</taxon>
        <taxon>Pelagomonadales</taxon>
        <taxon>Pelagomonadaceae</taxon>
        <taxon>Chrysophaeum</taxon>
    </lineage>
</organism>
<dbReference type="EMBL" id="JAQMWT010000391">
    <property type="protein sequence ID" value="KAJ8602029.1"/>
    <property type="molecule type" value="Genomic_DNA"/>
</dbReference>
<feature type="transmembrane region" description="Helical" evidence="1">
    <location>
        <begin position="100"/>
        <end position="122"/>
    </location>
</feature>